<proteinExistence type="inferred from homology"/>
<dbReference type="PANTHER" id="PTHR33219">
    <property type="entry name" value="YLMG HOMOLOG PROTEIN 2, CHLOROPLASTIC"/>
    <property type="match status" value="1"/>
</dbReference>
<accession>A0AAU8ICQ6</accession>
<dbReference type="AlphaFoldDB" id="A0AAU8ICQ6"/>
<dbReference type="PANTHER" id="PTHR33219:SF14">
    <property type="entry name" value="PROTEIN COFACTOR ASSEMBLY OF COMPLEX C SUBUNIT B CCB3, CHLOROPLASTIC-RELATED"/>
    <property type="match status" value="1"/>
</dbReference>
<evidence type="ECO:0000256" key="1">
    <source>
        <dbReference type="ARBA" id="ARBA00010894"/>
    </source>
</evidence>
<name>A0AAU8ICQ6_9BACL</name>
<gene>
    <name evidence="3" type="ORF">ABNN70_09700</name>
</gene>
<protein>
    <submittedName>
        <fullName evidence="3">YggT family protein</fullName>
    </submittedName>
</protein>
<reference evidence="3" key="1">
    <citation type="submission" date="2024-06" db="EMBL/GenBank/DDBJ databases">
        <authorList>
            <person name="Fan A."/>
            <person name="Zhang F.Y."/>
            <person name="Zhang L."/>
        </authorList>
    </citation>
    <scope>NUCLEOTIDE SEQUENCE</scope>
    <source>
        <strain evidence="3">Y61</strain>
    </source>
</reference>
<keyword evidence="2" id="KW-0472">Membrane</keyword>
<keyword evidence="2" id="KW-1133">Transmembrane helix</keyword>
<feature type="transmembrane region" description="Helical" evidence="2">
    <location>
        <begin position="7"/>
        <end position="25"/>
    </location>
</feature>
<evidence type="ECO:0000256" key="2">
    <source>
        <dbReference type="SAM" id="Phobius"/>
    </source>
</evidence>
<dbReference type="RefSeq" id="WP_165364256.1">
    <property type="nucleotide sequence ID" value="NZ_CP159510.1"/>
</dbReference>
<evidence type="ECO:0000313" key="3">
    <source>
        <dbReference type="EMBL" id="XCJ15981.1"/>
    </source>
</evidence>
<organism evidence="3">
    <name type="scientific">Sporolactobacillus sp. Y61</name>
    <dbReference type="NCBI Taxonomy" id="3160863"/>
    <lineage>
        <taxon>Bacteria</taxon>
        <taxon>Bacillati</taxon>
        <taxon>Bacillota</taxon>
        <taxon>Bacilli</taxon>
        <taxon>Bacillales</taxon>
        <taxon>Sporolactobacillaceae</taxon>
        <taxon>Sporolactobacillus</taxon>
    </lineage>
</organism>
<dbReference type="GO" id="GO:0016020">
    <property type="term" value="C:membrane"/>
    <property type="evidence" value="ECO:0007669"/>
    <property type="project" value="InterPro"/>
</dbReference>
<dbReference type="InterPro" id="IPR003425">
    <property type="entry name" value="CCB3/YggT"/>
</dbReference>
<sequence length="89" mass="10014">MVLFAEILTKLINIYSWLLIIYIFMSWVPSVQNSSIGQILARICEPFLAPFRKIIPPIGGMIDISPIIAFFVLQMATRGIWSLALMISG</sequence>
<comment type="similarity">
    <text evidence="1">Belongs to the YggT family.</text>
</comment>
<dbReference type="Pfam" id="PF02325">
    <property type="entry name" value="CCB3_YggT"/>
    <property type="match status" value="1"/>
</dbReference>
<keyword evidence="2" id="KW-0812">Transmembrane</keyword>
<dbReference type="EMBL" id="CP159510">
    <property type="protein sequence ID" value="XCJ15981.1"/>
    <property type="molecule type" value="Genomic_DNA"/>
</dbReference>